<dbReference type="SUPFAM" id="SSF63501">
    <property type="entry name" value="Frizzled cysteine-rich domain"/>
    <property type="match status" value="1"/>
</dbReference>
<proteinExistence type="inferred from homology"/>
<dbReference type="Gene3D" id="1.20.1070.10">
    <property type="entry name" value="Rhodopsin 7-helix transmembrane proteins"/>
    <property type="match status" value="1"/>
</dbReference>
<keyword evidence="5 8" id="KW-0472">Membrane</keyword>
<keyword evidence="3 8" id="KW-0812">Transmembrane</keyword>
<accession>A0A9N9DZD7</accession>
<keyword evidence="7" id="KW-0675">Receptor</keyword>
<evidence type="ECO:0000256" key="6">
    <source>
        <dbReference type="ARBA" id="ARBA00023157"/>
    </source>
</evidence>
<dbReference type="PROSITE" id="PS50261">
    <property type="entry name" value="G_PROTEIN_RECEP_F2_4"/>
    <property type="match status" value="1"/>
</dbReference>
<evidence type="ECO:0000256" key="8">
    <source>
        <dbReference type="SAM" id="Phobius"/>
    </source>
</evidence>
<dbReference type="InterPro" id="IPR020067">
    <property type="entry name" value="Frizzled_dom"/>
</dbReference>
<comment type="caution">
    <text evidence="12">The sequence shown here is derived from an EMBL/GenBank/DDBJ whole genome shotgun (WGS) entry which is preliminary data.</text>
</comment>
<evidence type="ECO:0000259" key="11">
    <source>
        <dbReference type="PROSITE" id="PS50261"/>
    </source>
</evidence>
<dbReference type="PROSITE" id="PS50038">
    <property type="entry name" value="FZ"/>
    <property type="match status" value="1"/>
</dbReference>
<evidence type="ECO:0000259" key="10">
    <source>
        <dbReference type="PROSITE" id="PS50038"/>
    </source>
</evidence>
<evidence type="ECO:0000256" key="4">
    <source>
        <dbReference type="ARBA" id="ARBA00022989"/>
    </source>
</evidence>
<feature type="chain" id="PRO_5040363676" evidence="9">
    <location>
        <begin position="25"/>
        <end position="512"/>
    </location>
</feature>
<dbReference type="AlphaFoldDB" id="A0A9N9DZD7"/>
<gene>
    <name evidence="12" type="ORF">DERYTH_LOCUS10569</name>
</gene>
<dbReference type="GO" id="GO:0016020">
    <property type="term" value="C:membrane"/>
    <property type="evidence" value="ECO:0007669"/>
    <property type="project" value="UniProtKB-SubCell"/>
</dbReference>
<keyword evidence="9" id="KW-0732">Signal</keyword>
<protein>
    <submittedName>
        <fullName evidence="12">28667_t:CDS:1</fullName>
    </submittedName>
</protein>
<feature type="domain" description="FZ" evidence="10">
    <location>
        <begin position="23"/>
        <end position="165"/>
    </location>
</feature>
<feature type="transmembrane region" description="Helical" evidence="8">
    <location>
        <begin position="364"/>
        <end position="388"/>
    </location>
</feature>
<dbReference type="GO" id="GO:0004888">
    <property type="term" value="F:transmembrane signaling receptor activity"/>
    <property type="evidence" value="ECO:0007669"/>
    <property type="project" value="InterPro"/>
</dbReference>
<sequence>MKFLRYCLVALILIGSSLVQGTEGAGQCYLGFKNKTVVCSNYITNSDYIYFDGSNTDHSLSLLKVAQGLSTLKLNEQTQRCVDAFSSYACAITYPKCVKGQEELQPICTSTCTNAISSCTYLTDPIVLNYIISSPLFPTNASCSAGYISTTTTNLTIKSDQCNLESKLSSSATCFPPLVEDFVNSFDKSKSISTTYCSNGCCLPCPQSYFLYPEGYLEKGFLATQIVRAISAITSFIMVISYLVLPGKRSHPSSLILFASIAIFLYSSSVFFSLGNPNAIQCTNDVEPSTQDNNALCSFQGIIIVNLHIHTVWNSNIIGNNYLYLHLIGWGVPIILTIIALAARSIMYQFATLCLVQQSKANFIFFYPLASIVVPSFLIHIATFFYIVKISREEEKKKSDETSSTEEFRSSHKRHVIQLGNISNGPTRTDFLSEWLLCIQQGKGQNACSGIASNYMPPFWLIIGAEMSTSFIGIHLFCIFSNATLWREWKQWLNEKIPSRKQIEVPEQFFAI</sequence>
<evidence type="ECO:0000256" key="7">
    <source>
        <dbReference type="ARBA" id="ARBA00023170"/>
    </source>
</evidence>
<evidence type="ECO:0000313" key="13">
    <source>
        <dbReference type="Proteomes" id="UP000789405"/>
    </source>
</evidence>
<organism evidence="12 13">
    <name type="scientific">Dentiscutata erythropus</name>
    <dbReference type="NCBI Taxonomy" id="1348616"/>
    <lineage>
        <taxon>Eukaryota</taxon>
        <taxon>Fungi</taxon>
        <taxon>Fungi incertae sedis</taxon>
        <taxon>Mucoromycota</taxon>
        <taxon>Glomeromycotina</taxon>
        <taxon>Glomeromycetes</taxon>
        <taxon>Diversisporales</taxon>
        <taxon>Gigasporaceae</taxon>
        <taxon>Dentiscutata</taxon>
    </lineage>
</organism>
<evidence type="ECO:0000256" key="5">
    <source>
        <dbReference type="ARBA" id="ARBA00023136"/>
    </source>
</evidence>
<reference evidence="12" key="1">
    <citation type="submission" date="2021-06" db="EMBL/GenBank/DDBJ databases">
        <authorList>
            <person name="Kallberg Y."/>
            <person name="Tangrot J."/>
            <person name="Rosling A."/>
        </authorList>
    </citation>
    <scope>NUCLEOTIDE SEQUENCE</scope>
    <source>
        <strain evidence="12">MA453B</strain>
    </source>
</reference>
<dbReference type="PANTHER" id="PTHR31787:SF5">
    <property type="entry name" value="FRIZZLED_SMOOTHENED-LIKE SANS CRD PROTEIN A"/>
    <property type="match status" value="1"/>
</dbReference>
<feature type="transmembrane region" description="Helical" evidence="8">
    <location>
        <begin position="254"/>
        <end position="274"/>
    </location>
</feature>
<keyword evidence="13" id="KW-1185">Reference proteome</keyword>
<feature type="signal peptide" evidence="9">
    <location>
        <begin position="1"/>
        <end position="24"/>
    </location>
</feature>
<comment type="similarity">
    <text evidence="2">Belongs to the G-protein coupled receptor Fz/Smo family.</text>
</comment>
<evidence type="ECO:0000256" key="3">
    <source>
        <dbReference type="ARBA" id="ARBA00022692"/>
    </source>
</evidence>
<feature type="transmembrane region" description="Helical" evidence="8">
    <location>
        <begin position="459"/>
        <end position="480"/>
    </location>
</feature>
<dbReference type="Pfam" id="PF01534">
    <property type="entry name" value="Frizzled"/>
    <property type="match status" value="1"/>
</dbReference>
<dbReference type="InterPro" id="IPR036790">
    <property type="entry name" value="Frizzled_dom_sf"/>
</dbReference>
<evidence type="ECO:0000256" key="9">
    <source>
        <dbReference type="SAM" id="SignalP"/>
    </source>
</evidence>
<dbReference type="PANTHER" id="PTHR31787">
    <property type="entry name" value="G-PROTEIN-COUPLED RECEPTOR GPCR FAMILY PROTEIN"/>
    <property type="match status" value="1"/>
</dbReference>
<dbReference type="OrthoDB" id="26203at2759"/>
<feature type="transmembrane region" description="Helical" evidence="8">
    <location>
        <begin position="323"/>
        <end position="343"/>
    </location>
</feature>
<dbReference type="Gene3D" id="1.10.2000.10">
    <property type="entry name" value="Frizzled cysteine-rich domain"/>
    <property type="match status" value="1"/>
</dbReference>
<evidence type="ECO:0000313" key="12">
    <source>
        <dbReference type="EMBL" id="CAG8658266.1"/>
    </source>
</evidence>
<dbReference type="InterPro" id="IPR017981">
    <property type="entry name" value="GPCR_2-like_7TM"/>
</dbReference>
<dbReference type="InterPro" id="IPR000539">
    <property type="entry name" value="Frizzled/Smoothened_7TM"/>
</dbReference>
<dbReference type="Proteomes" id="UP000789405">
    <property type="component" value="Unassembled WGS sequence"/>
</dbReference>
<keyword evidence="6" id="KW-1015">Disulfide bond</keyword>
<keyword evidence="4 8" id="KW-1133">Transmembrane helix</keyword>
<name>A0A9N9DZD7_9GLOM</name>
<evidence type="ECO:0000256" key="1">
    <source>
        <dbReference type="ARBA" id="ARBA00004141"/>
    </source>
</evidence>
<evidence type="ECO:0000256" key="2">
    <source>
        <dbReference type="ARBA" id="ARBA00008077"/>
    </source>
</evidence>
<feature type="transmembrane region" description="Helical" evidence="8">
    <location>
        <begin position="226"/>
        <end position="245"/>
    </location>
</feature>
<dbReference type="InterPro" id="IPR050949">
    <property type="entry name" value="GPCR_Fz/Smo-like"/>
</dbReference>
<dbReference type="EMBL" id="CAJVPY010006199">
    <property type="protein sequence ID" value="CAG8658266.1"/>
    <property type="molecule type" value="Genomic_DNA"/>
</dbReference>
<dbReference type="GO" id="GO:0007166">
    <property type="term" value="P:cell surface receptor signaling pathway"/>
    <property type="evidence" value="ECO:0007669"/>
    <property type="project" value="InterPro"/>
</dbReference>
<feature type="domain" description="G-protein coupled receptors family 2 profile 2" evidence="11">
    <location>
        <begin position="313"/>
        <end position="409"/>
    </location>
</feature>
<comment type="subcellular location">
    <subcellularLocation>
        <location evidence="1">Membrane</location>
        <topology evidence="1">Multi-pass membrane protein</topology>
    </subcellularLocation>
</comment>